<proteinExistence type="predicted"/>
<organism evidence="1 2">
    <name type="scientific">Apiosordaria backusii</name>
    <dbReference type="NCBI Taxonomy" id="314023"/>
    <lineage>
        <taxon>Eukaryota</taxon>
        <taxon>Fungi</taxon>
        <taxon>Dikarya</taxon>
        <taxon>Ascomycota</taxon>
        <taxon>Pezizomycotina</taxon>
        <taxon>Sordariomycetes</taxon>
        <taxon>Sordariomycetidae</taxon>
        <taxon>Sordariales</taxon>
        <taxon>Lasiosphaeriaceae</taxon>
        <taxon>Apiosordaria</taxon>
    </lineage>
</organism>
<evidence type="ECO:0000313" key="1">
    <source>
        <dbReference type="EMBL" id="KAK0747861.1"/>
    </source>
</evidence>
<reference evidence="1" key="1">
    <citation type="submission" date="2023-06" db="EMBL/GenBank/DDBJ databases">
        <title>Genome-scale phylogeny and comparative genomics of the fungal order Sordariales.</title>
        <authorList>
            <consortium name="Lawrence Berkeley National Laboratory"/>
            <person name="Hensen N."/>
            <person name="Bonometti L."/>
            <person name="Westerberg I."/>
            <person name="Brannstrom I.O."/>
            <person name="Guillou S."/>
            <person name="Cros-Aarteil S."/>
            <person name="Calhoun S."/>
            <person name="Haridas S."/>
            <person name="Kuo A."/>
            <person name="Mondo S."/>
            <person name="Pangilinan J."/>
            <person name="Riley R."/>
            <person name="Labutti K."/>
            <person name="Andreopoulos B."/>
            <person name="Lipzen A."/>
            <person name="Chen C."/>
            <person name="Yanf M."/>
            <person name="Daum C."/>
            <person name="Ng V."/>
            <person name="Clum A."/>
            <person name="Steindorff A."/>
            <person name="Ohm R."/>
            <person name="Martin F."/>
            <person name="Silar P."/>
            <person name="Natvig D."/>
            <person name="Lalanne C."/>
            <person name="Gautier V."/>
            <person name="Ament-Velasquez S.L."/>
            <person name="Kruys A."/>
            <person name="Hutchinson M.I."/>
            <person name="Powell A.J."/>
            <person name="Barry K."/>
            <person name="Miller A.N."/>
            <person name="Grigoriev I.V."/>
            <person name="Debuchy R."/>
            <person name="Gladieux P."/>
            <person name="Thoren M.H."/>
            <person name="Johannesson H."/>
        </authorList>
    </citation>
    <scope>NUCLEOTIDE SEQUENCE</scope>
    <source>
        <strain evidence="1">CBS 540.89</strain>
    </source>
</reference>
<gene>
    <name evidence="1" type="ORF">B0T21DRAFT_12123</name>
</gene>
<evidence type="ECO:0000313" key="2">
    <source>
        <dbReference type="Proteomes" id="UP001172159"/>
    </source>
</evidence>
<name>A0AA40EYQ1_9PEZI</name>
<dbReference type="EMBL" id="JAUKTV010000001">
    <property type="protein sequence ID" value="KAK0747861.1"/>
    <property type="molecule type" value="Genomic_DNA"/>
</dbReference>
<comment type="caution">
    <text evidence="1">The sequence shown here is derived from an EMBL/GenBank/DDBJ whole genome shotgun (WGS) entry which is preliminary data.</text>
</comment>
<keyword evidence="2" id="KW-1185">Reference proteome</keyword>
<dbReference type="AlphaFoldDB" id="A0AA40EYQ1"/>
<sequence length="199" mass="22892">MFRCTCRSCDVRCLRPSEAMPRYARHTTFPLRWAPSGWLAQKSAKERGKKRWVGVQGGGRSPSMSRVLVTTPFPRTRLRSCACSVTVSNRESCKNPLAENGSYKCQTMGPQRQKWFRPLEHQVFSGRLRFFRQRARVWKEARETSMKLSNKRSESLSHACMSGRCVIPVGSVKVVKVVKATESYRELAKIFRALRCRTK</sequence>
<dbReference type="Proteomes" id="UP001172159">
    <property type="component" value="Unassembled WGS sequence"/>
</dbReference>
<protein>
    <submittedName>
        <fullName evidence="1">Uncharacterized protein</fullName>
    </submittedName>
</protein>
<accession>A0AA40EYQ1</accession>